<evidence type="ECO:0000313" key="4">
    <source>
        <dbReference type="EMBL" id="PFX30907.1"/>
    </source>
</evidence>
<feature type="compositionally biased region" description="Basic and acidic residues" evidence="2">
    <location>
        <begin position="340"/>
        <end position="349"/>
    </location>
</feature>
<evidence type="ECO:0000256" key="1">
    <source>
        <dbReference type="SAM" id="Coils"/>
    </source>
</evidence>
<accession>A0A2B4SQZ6</accession>
<feature type="compositionally biased region" description="Low complexity" evidence="2">
    <location>
        <begin position="241"/>
        <end position="254"/>
    </location>
</feature>
<dbReference type="Proteomes" id="UP000225706">
    <property type="component" value="Unassembled WGS sequence"/>
</dbReference>
<dbReference type="AlphaFoldDB" id="A0A2B4SQZ6"/>
<keyword evidence="3" id="KW-0812">Transmembrane</keyword>
<evidence type="ECO:0000313" key="5">
    <source>
        <dbReference type="Proteomes" id="UP000225706"/>
    </source>
</evidence>
<evidence type="ECO:0008006" key="6">
    <source>
        <dbReference type="Google" id="ProtNLM"/>
    </source>
</evidence>
<feature type="compositionally biased region" description="Basic and acidic residues" evidence="2">
    <location>
        <begin position="471"/>
        <end position="483"/>
    </location>
</feature>
<keyword evidence="1" id="KW-0175">Coiled coil</keyword>
<sequence length="483" mass="53986">MASNGLVFRPGRGPSFILVGLVLIVIILFYSYWGVSSKNNKLLRDVSVLQDRLRVLAARKLTADKKGSALLTQITQLQEDKEQKDKVINSKDEKNADLSASLHKKENELTKVRQQEQNYLMELEKLRKGVNSSSSGLRTLKGKADQLLKSYQDIKANYSSLLQQITMLTSQRDLYQKELANVKTELEDLKKKTVDKVPTKPNNEGNKEPMRDASEGGSTNERERDELKKAVPSISETNKKGAGNVNSSSAANVSDPTNMKSGGNKTQSEESAGSPTKSSTGILDRLKQGIMGGPDADEKEVTRVNEGGQQPTEKSSPSDENSQQENEDEANDERDDQEENEKKDMDKRQGQNTPINTEEKDMEEKEKTESVRDQEDENAEENENVDNKDNESDKDVDDSQKDEGEDTETQGQPLSRGSLQRKMMIPPDSLKDIRGLPNTDNKRPPVGNSRQRFDPRRSRDTPGSLGVGRSMGRDDPDDRMIRK</sequence>
<proteinExistence type="predicted"/>
<feature type="compositionally biased region" description="Acidic residues" evidence="2">
    <location>
        <begin position="374"/>
        <end position="384"/>
    </location>
</feature>
<feature type="compositionally biased region" description="Basic and acidic residues" evidence="2">
    <location>
        <begin position="357"/>
        <end position="373"/>
    </location>
</feature>
<evidence type="ECO:0000256" key="3">
    <source>
        <dbReference type="SAM" id="Phobius"/>
    </source>
</evidence>
<keyword evidence="3" id="KW-0472">Membrane</keyword>
<gene>
    <name evidence="4" type="ORF">AWC38_SpisGene4311</name>
</gene>
<dbReference type="EMBL" id="LSMT01000043">
    <property type="protein sequence ID" value="PFX30907.1"/>
    <property type="molecule type" value="Genomic_DNA"/>
</dbReference>
<protein>
    <recommendedName>
        <fullName evidence="6">Golgi membrane protein 1</fullName>
    </recommendedName>
</protein>
<keyword evidence="5" id="KW-1185">Reference proteome</keyword>
<evidence type="ECO:0000256" key="2">
    <source>
        <dbReference type="SAM" id="MobiDB-lite"/>
    </source>
</evidence>
<feature type="compositionally biased region" description="Polar residues" evidence="2">
    <location>
        <begin position="409"/>
        <end position="418"/>
    </location>
</feature>
<comment type="caution">
    <text evidence="4">The sequence shown here is derived from an EMBL/GenBank/DDBJ whole genome shotgun (WGS) entry which is preliminary data.</text>
</comment>
<keyword evidence="3" id="KW-1133">Transmembrane helix</keyword>
<reference evidence="5" key="1">
    <citation type="journal article" date="2017" name="bioRxiv">
        <title>Comparative analysis of the genomes of Stylophora pistillata and Acropora digitifera provides evidence for extensive differences between species of corals.</title>
        <authorList>
            <person name="Voolstra C.R."/>
            <person name="Li Y."/>
            <person name="Liew Y.J."/>
            <person name="Baumgarten S."/>
            <person name="Zoccola D."/>
            <person name="Flot J.-F."/>
            <person name="Tambutte S."/>
            <person name="Allemand D."/>
            <person name="Aranda M."/>
        </authorList>
    </citation>
    <scope>NUCLEOTIDE SEQUENCE [LARGE SCALE GENOMIC DNA]</scope>
</reference>
<feature type="compositionally biased region" description="Acidic residues" evidence="2">
    <location>
        <begin position="325"/>
        <end position="339"/>
    </location>
</feature>
<feature type="region of interest" description="Disordered" evidence="2">
    <location>
        <begin position="192"/>
        <end position="483"/>
    </location>
</feature>
<feature type="compositionally biased region" description="Basic and acidic residues" evidence="2">
    <location>
        <begin position="205"/>
        <end position="229"/>
    </location>
</feature>
<name>A0A2B4SQZ6_STYPI</name>
<feature type="compositionally biased region" description="Polar residues" evidence="2">
    <location>
        <begin position="255"/>
        <end position="281"/>
    </location>
</feature>
<feature type="coiled-coil region" evidence="1">
    <location>
        <begin position="88"/>
        <end position="192"/>
    </location>
</feature>
<feature type="compositionally biased region" description="Basic and acidic residues" evidence="2">
    <location>
        <begin position="385"/>
        <end position="402"/>
    </location>
</feature>
<dbReference type="OrthoDB" id="5990698at2759"/>
<feature type="transmembrane region" description="Helical" evidence="3">
    <location>
        <begin position="15"/>
        <end position="35"/>
    </location>
</feature>
<feature type="compositionally biased region" description="Basic and acidic residues" evidence="2">
    <location>
        <begin position="451"/>
        <end position="460"/>
    </location>
</feature>
<dbReference type="STRING" id="50429.A0A2B4SQZ6"/>
<organism evidence="4 5">
    <name type="scientific">Stylophora pistillata</name>
    <name type="common">Smooth cauliflower coral</name>
    <dbReference type="NCBI Taxonomy" id="50429"/>
    <lineage>
        <taxon>Eukaryota</taxon>
        <taxon>Metazoa</taxon>
        <taxon>Cnidaria</taxon>
        <taxon>Anthozoa</taxon>
        <taxon>Hexacorallia</taxon>
        <taxon>Scleractinia</taxon>
        <taxon>Astrocoeniina</taxon>
        <taxon>Pocilloporidae</taxon>
        <taxon>Stylophora</taxon>
    </lineage>
</organism>
<dbReference type="Gene3D" id="6.10.250.3110">
    <property type="match status" value="1"/>
</dbReference>